<evidence type="ECO:0000256" key="1">
    <source>
        <dbReference type="SAM" id="SignalP"/>
    </source>
</evidence>
<feature type="chain" id="PRO_5043206052" evidence="1">
    <location>
        <begin position="23"/>
        <end position="261"/>
    </location>
</feature>
<organism evidence="3 4">
    <name type="scientific">Flavobacterium resistens</name>
    <dbReference type="NCBI Taxonomy" id="443612"/>
    <lineage>
        <taxon>Bacteria</taxon>
        <taxon>Pseudomonadati</taxon>
        <taxon>Bacteroidota</taxon>
        <taxon>Flavobacteriia</taxon>
        <taxon>Flavobacteriales</taxon>
        <taxon>Flavobacteriaceae</taxon>
        <taxon>Flavobacterium</taxon>
    </lineage>
</organism>
<evidence type="ECO:0000313" key="5">
    <source>
        <dbReference type="Proteomes" id="UP000468990"/>
    </source>
</evidence>
<protein>
    <submittedName>
        <fullName evidence="3">GLPGLI family protein</fullName>
    </submittedName>
</protein>
<dbReference type="EMBL" id="FXTA01000008">
    <property type="protein sequence ID" value="SMO93320.1"/>
    <property type="molecule type" value="Genomic_DNA"/>
</dbReference>
<dbReference type="NCBIfam" id="TIGR01200">
    <property type="entry name" value="GLPGLI"/>
    <property type="match status" value="1"/>
</dbReference>
<evidence type="ECO:0000313" key="2">
    <source>
        <dbReference type="EMBL" id="MRX70503.1"/>
    </source>
</evidence>
<dbReference type="Proteomes" id="UP000317289">
    <property type="component" value="Unassembled WGS sequence"/>
</dbReference>
<dbReference type="RefSeq" id="WP_142452432.1">
    <property type="nucleotide sequence ID" value="NZ_FXTA01000008.1"/>
</dbReference>
<dbReference type="PROSITE" id="PS51257">
    <property type="entry name" value="PROKAR_LIPOPROTEIN"/>
    <property type="match status" value="1"/>
</dbReference>
<dbReference type="Proteomes" id="UP000468990">
    <property type="component" value="Unassembled WGS sequence"/>
</dbReference>
<dbReference type="AlphaFoldDB" id="A0A521FCU1"/>
<keyword evidence="1" id="KW-0732">Signal</keyword>
<dbReference type="InterPro" id="IPR005901">
    <property type="entry name" value="GLPGLI"/>
</dbReference>
<evidence type="ECO:0000313" key="4">
    <source>
        <dbReference type="Proteomes" id="UP000317289"/>
    </source>
</evidence>
<keyword evidence="5" id="KW-1185">Reference proteome</keyword>
<dbReference type="OrthoDB" id="1440774at2"/>
<reference evidence="2 5" key="2">
    <citation type="submission" date="2019-11" db="EMBL/GenBank/DDBJ databases">
        <title>Flavobacterium resistens genome.</title>
        <authorList>
            <person name="Wilson V.M."/>
            <person name="Newman J.D."/>
        </authorList>
    </citation>
    <scope>NUCLEOTIDE SEQUENCE [LARGE SCALE GENOMIC DNA]</scope>
    <source>
        <strain evidence="2 5">DSM 19382</strain>
    </source>
</reference>
<gene>
    <name evidence="2" type="ORF">GJU42_21200</name>
    <name evidence="3" type="ORF">SAMN06265349_1084</name>
</gene>
<sequence>MKTLINHILILIIVLTSCNTFAQNDHFVQNGVIEFEKKSNMYALITKKIKGETESYYKLAFESYKKTNPQFKTVKSTLSFSKNKSLYKWEETNESPSSNSWIADDAMANLKNVIATDLDTQTSITQKNVYDDLYLVKDSLRKINWKITDETREIAGYECRRANAIVLDSVYVVAYYTIQIPFAGGPESFTGLPGTILGLAMPHENMTWFATKVTEIPVSDKDLAPPIKGKLADNKGLNKILLDALKDWGKWARKTLQAYSL</sequence>
<feature type="signal peptide" evidence="1">
    <location>
        <begin position="1"/>
        <end position="22"/>
    </location>
</feature>
<name>A0A521FCU1_9FLAO</name>
<evidence type="ECO:0000313" key="3">
    <source>
        <dbReference type="EMBL" id="SMO93320.1"/>
    </source>
</evidence>
<proteinExistence type="predicted"/>
<reference evidence="3 4" key="1">
    <citation type="submission" date="2017-05" db="EMBL/GenBank/DDBJ databases">
        <authorList>
            <person name="Varghese N."/>
            <person name="Submissions S."/>
        </authorList>
    </citation>
    <scope>NUCLEOTIDE SEQUENCE [LARGE SCALE GENOMIC DNA]</scope>
    <source>
        <strain evidence="3 4">DSM 19382</strain>
    </source>
</reference>
<dbReference type="EMBL" id="WKKG01000017">
    <property type="protein sequence ID" value="MRX70503.1"/>
    <property type="molecule type" value="Genomic_DNA"/>
</dbReference>
<accession>A0A521FCU1</accession>
<dbReference type="Pfam" id="PF09697">
    <property type="entry name" value="Porph_ging"/>
    <property type="match status" value="1"/>
</dbReference>